<dbReference type="PROSITE" id="PS50026">
    <property type="entry name" value="EGF_3"/>
    <property type="match status" value="1"/>
</dbReference>
<dbReference type="EMBL" id="GEBQ01015636">
    <property type="protein sequence ID" value="JAT24341.1"/>
    <property type="molecule type" value="Transcribed_RNA"/>
</dbReference>
<keyword evidence="1" id="KW-1015">Disulfide bond</keyword>
<name>A0A1B6LKV1_9HEMI</name>
<proteinExistence type="predicted"/>
<accession>A0A1B6LKV1</accession>
<keyword evidence="1" id="KW-0245">EGF-like domain</keyword>
<feature type="disulfide bond" evidence="1">
    <location>
        <begin position="95"/>
        <end position="112"/>
    </location>
</feature>
<sequence length="194" mass="21873">MNFLGFSNLLRSRSHKLAIGVLFYIFVLQERILCVYLERCKDNVKCNGGLEVKCAVCAYSMAASINLCRRPFYNLYYDIPGTCRLIEDHCQRQPCGEDSIYLALEGYGTCRCQCKPQFYGVYCQHAGPNLLYTSGVQMLVVPIITVDKFMTVFVTVQTDGTRTMVELKSEDGNVYAITDKAVVGRSSDKYEDVA</sequence>
<feature type="domain" description="EGF-like" evidence="2">
    <location>
        <begin position="86"/>
        <end position="124"/>
    </location>
</feature>
<protein>
    <recommendedName>
        <fullName evidence="2">EGF-like domain-containing protein</fullName>
    </recommendedName>
</protein>
<evidence type="ECO:0000313" key="3">
    <source>
        <dbReference type="EMBL" id="JAT24341.1"/>
    </source>
</evidence>
<dbReference type="AlphaFoldDB" id="A0A1B6LKV1"/>
<gene>
    <name evidence="3" type="ORF">g.2426</name>
</gene>
<organism evidence="3">
    <name type="scientific">Graphocephala atropunctata</name>
    <dbReference type="NCBI Taxonomy" id="36148"/>
    <lineage>
        <taxon>Eukaryota</taxon>
        <taxon>Metazoa</taxon>
        <taxon>Ecdysozoa</taxon>
        <taxon>Arthropoda</taxon>
        <taxon>Hexapoda</taxon>
        <taxon>Insecta</taxon>
        <taxon>Pterygota</taxon>
        <taxon>Neoptera</taxon>
        <taxon>Paraneoptera</taxon>
        <taxon>Hemiptera</taxon>
        <taxon>Auchenorrhyncha</taxon>
        <taxon>Membracoidea</taxon>
        <taxon>Cicadellidae</taxon>
        <taxon>Cicadellinae</taxon>
        <taxon>Cicadellini</taxon>
        <taxon>Graphocephala</taxon>
    </lineage>
</organism>
<dbReference type="PROSITE" id="PS00022">
    <property type="entry name" value="EGF_1"/>
    <property type="match status" value="1"/>
</dbReference>
<comment type="caution">
    <text evidence="1">Lacks conserved residue(s) required for the propagation of feature annotation.</text>
</comment>
<reference evidence="3" key="1">
    <citation type="submission" date="2015-11" db="EMBL/GenBank/DDBJ databases">
        <title>De novo transcriptome assembly of four potential Pierce s Disease insect vectors from Arizona vineyards.</title>
        <authorList>
            <person name="Tassone E.E."/>
        </authorList>
    </citation>
    <scope>NUCLEOTIDE SEQUENCE</scope>
</reference>
<feature type="non-terminal residue" evidence="3">
    <location>
        <position position="194"/>
    </location>
</feature>
<evidence type="ECO:0000259" key="2">
    <source>
        <dbReference type="PROSITE" id="PS50026"/>
    </source>
</evidence>
<dbReference type="InterPro" id="IPR000742">
    <property type="entry name" value="EGF"/>
</dbReference>
<feature type="disulfide bond" evidence="1">
    <location>
        <begin position="114"/>
        <end position="123"/>
    </location>
</feature>
<evidence type="ECO:0000256" key="1">
    <source>
        <dbReference type="PROSITE-ProRule" id="PRU00076"/>
    </source>
</evidence>